<dbReference type="PANTHER" id="PTHR43135">
    <property type="entry name" value="ALPHA-D-RIBOSE 1-METHYLPHOSPHONATE 5-TRIPHOSPHATE DIPHOSPHATASE"/>
    <property type="match status" value="1"/>
</dbReference>
<accession>A0A650M781</accession>
<dbReference type="GO" id="GO:0050480">
    <property type="term" value="F:imidazolonepropionase activity"/>
    <property type="evidence" value="ECO:0007669"/>
    <property type="project" value="UniProtKB-EC"/>
</dbReference>
<dbReference type="Proteomes" id="UP000789738">
    <property type="component" value="Unassembled WGS sequence"/>
</dbReference>
<reference evidence="3 4" key="1">
    <citation type="submission" date="2018-06" db="EMBL/GenBank/DDBJ databases">
        <authorList>
            <consortium name="IHU Genomes"/>
        </authorList>
    </citation>
    <scope>NUCLEOTIDE SEQUENCE [LARGE SCALE GENOMIC DNA]</scope>
    <source>
        <strain evidence="3 4">NEC25</strain>
    </source>
</reference>
<dbReference type="SUPFAM" id="SSF51338">
    <property type="entry name" value="Composite domain of metallo-dependent hydrolases"/>
    <property type="match status" value="1"/>
</dbReference>
<feature type="domain" description="Amidohydrolase-related" evidence="1">
    <location>
        <begin position="59"/>
        <end position="388"/>
    </location>
</feature>
<protein>
    <submittedName>
        <fullName evidence="3">Imidazolonepropionase</fullName>
        <ecNumber evidence="3">3.5.2.7</ecNumber>
    </submittedName>
</protein>
<keyword evidence="3" id="KW-0378">Hydrolase</keyword>
<dbReference type="Gene3D" id="3.20.20.140">
    <property type="entry name" value="Metal-dependent hydrolases"/>
    <property type="match status" value="1"/>
</dbReference>
<evidence type="ECO:0000259" key="1">
    <source>
        <dbReference type="Pfam" id="PF01979"/>
    </source>
</evidence>
<dbReference type="EC" id="3.5.2.7" evidence="3"/>
<proteinExistence type="predicted"/>
<dbReference type="Proteomes" id="UP000431451">
    <property type="component" value="Unassembled WGS sequence"/>
</dbReference>
<dbReference type="PANTHER" id="PTHR43135:SF3">
    <property type="entry name" value="ALPHA-D-RIBOSE 1-METHYLPHOSPHONATE 5-TRIPHOSPHATE DIPHOSPHATASE"/>
    <property type="match status" value="1"/>
</dbReference>
<dbReference type="InterPro" id="IPR032466">
    <property type="entry name" value="Metal_Hydrolase"/>
</dbReference>
<dbReference type="AlphaFoldDB" id="A0A650M781"/>
<dbReference type="Gene3D" id="2.30.40.10">
    <property type="entry name" value="Urease, subunit C, domain 1"/>
    <property type="match status" value="1"/>
</dbReference>
<dbReference type="EMBL" id="UWJD01000001">
    <property type="protein sequence ID" value="VCT83674.1"/>
    <property type="molecule type" value="Genomic_DNA"/>
</dbReference>
<name>A0A650M781_9CLOT</name>
<dbReference type="InterPro" id="IPR011059">
    <property type="entry name" value="Metal-dep_hydrolase_composite"/>
</dbReference>
<evidence type="ECO:0000313" key="2">
    <source>
        <dbReference type="EMBL" id="CAG9709694.1"/>
    </source>
</evidence>
<dbReference type="InterPro" id="IPR051781">
    <property type="entry name" value="Metallo-dep_Hydrolase"/>
</dbReference>
<organism evidence="3 4">
    <name type="scientific">Clostridium neonatale</name>
    <dbReference type="NCBI Taxonomy" id="137838"/>
    <lineage>
        <taxon>Bacteria</taxon>
        <taxon>Bacillati</taxon>
        <taxon>Bacillota</taxon>
        <taxon>Clostridia</taxon>
        <taxon>Eubacteriales</taxon>
        <taxon>Clostridiaceae</taxon>
        <taxon>Clostridium</taxon>
    </lineage>
</organism>
<dbReference type="SUPFAM" id="SSF51556">
    <property type="entry name" value="Metallo-dependent hydrolases"/>
    <property type="match status" value="1"/>
</dbReference>
<sequence>MNNKVLFASRILVGNELTPILNGCIVIVDGKIEKITTQENFLNENTNADYEKIDLGDCTVMPGMIDCHNHLSLDARLHGHLDMMNICSEAELTVMAIKSMKDDLMSGVTTARCLGDRNYIDVCLKKQVEKGNVIGPNLLVCGIGMRSIHGHGYVGLPHSGVEEVRRTARENMAQGVDLLKIFITAGAPPMNGGWVPYFMTYEEMKTVVDEGKQLNLNTSAHCVGGEGLKIGVKAGVEIFEHVYCATDDELELIQKNDRWIDLTSGIFLDPSREQFCPESFVKNVHKNRELVFNTLQKVVKNGMKFSLGTDAYHTFLYREVEYANQLGASVVDSIKGVTVNAAIMCGIQNKTGSIAENLAADIIAVKGNPLENVSCLSQVTFVMKDGKVYKM</sequence>
<dbReference type="Pfam" id="PF01979">
    <property type="entry name" value="Amidohydro_1"/>
    <property type="match status" value="1"/>
</dbReference>
<evidence type="ECO:0000313" key="4">
    <source>
        <dbReference type="Proteomes" id="UP000431451"/>
    </source>
</evidence>
<reference evidence="2" key="2">
    <citation type="submission" date="2021-10" db="EMBL/GenBank/DDBJ databases">
        <authorList>
            <person name="Mesa V."/>
        </authorList>
    </citation>
    <scope>NUCLEOTIDE SEQUENCE</scope>
    <source>
        <strain evidence="2">CC3_PB</strain>
    </source>
</reference>
<evidence type="ECO:0000313" key="3">
    <source>
        <dbReference type="EMBL" id="VCT83674.1"/>
    </source>
</evidence>
<dbReference type="InterPro" id="IPR006680">
    <property type="entry name" value="Amidohydro-rel"/>
</dbReference>
<gene>
    <name evidence="3" type="primary">hutI</name>
    <name evidence="2" type="ORF">CNEO_44336</name>
    <name evidence="3" type="ORF">CNEONATNEC25_01271</name>
</gene>
<dbReference type="RefSeq" id="WP_159115903.1">
    <property type="nucleotide sequence ID" value="NZ_CAKJVE010000004.1"/>
</dbReference>
<dbReference type="EMBL" id="CAKJVE010000004">
    <property type="protein sequence ID" value="CAG9709694.1"/>
    <property type="molecule type" value="Genomic_DNA"/>
</dbReference>